<gene>
    <name evidence="1" type="ORF">BBK82_08900</name>
</gene>
<keyword evidence="2" id="KW-1185">Reference proteome</keyword>
<dbReference type="InterPro" id="IPR009784">
    <property type="entry name" value="DUF1349"/>
</dbReference>
<reference evidence="1 2" key="1">
    <citation type="submission" date="2016-07" db="EMBL/GenBank/DDBJ databases">
        <title>Complete genome sequence of the Lentzea guizhouensis DHS C013.</title>
        <authorList>
            <person name="Cao C."/>
        </authorList>
    </citation>
    <scope>NUCLEOTIDE SEQUENCE [LARGE SCALE GENOMIC DNA]</scope>
    <source>
        <strain evidence="1 2">DHS C013</strain>
    </source>
</reference>
<dbReference type="STRING" id="1586287.BBK82_08900"/>
<dbReference type="EMBL" id="CP016793">
    <property type="protein sequence ID" value="ANZ36165.1"/>
    <property type="molecule type" value="Genomic_DNA"/>
</dbReference>
<dbReference type="SUPFAM" id="SSF49899">
    <property type="entry name" value="Concanavalin A-like lectins/glucanases"/>
    <property type="match status" value="1"/>
</dbReference>
<dbReference type="InterPro" id="IPR013320">
    <property type="entry name" value="ConA-like_dom_sf"/>
</dbReference>
<name>A0A1B2HEL7_9PSEU</name>
<organism evidence="1 2">
    <name type="scientific">Lentzea guizhouensis</name>
    <dbReference type="NCBI Taxonomy" id="1586287"/>
    <lineage>
        <taxon>Bacteria</taxon>
        <taxon>Bacillati</taxon>
        <taxon>Actinomycetota</taxon>
        <taxon>Actinomycetes</taxon>
        <taxon>Pseudonocardiales</taxon>
        <taxon>Pseudonocardiaceae</taxon>
        <taxon>Lentzea</taxon>
    </lineage>
</organism>
<protein>
    <recommendedName>
        <fullName evidence="3">Regulation of enolase 1</fullName>
    </recommendedName>
</protein>
<dbReference type="KEGG" id="led:BBK82_08900"/>
<dbReference type="PANTHER" id="PTHR35332">
    <property type="entry name" value="REGULATION OF ENOLASE PROTEIN 1"/>
    <property type="match status" value="1"/>
</dbReference>
<dbReference type="OrthoDB" id="9814707at2"/>
<dbReference type="Proteomes" id="UP000093053">
    <property type="component" value="Chromosome"/>
</dbReference>
<dbReference type="Pfam" id="PF07081">
    <property type="entry name" value="DUF1349"/>
    <property type="match status" value="1"/>
</dbReference>
<sequence>MRCMDLTAWTWLNEPAKWSAAPLTVHADAGSDFWRRTGNGVVRTSGHLYGTTLAGDFTITATFSAEYAAQYDHAGIGLLVDDETWIKAGVELFDGHLRASAVVTRGFSDWNLAGAGDFQRFTVSAERSGDAVWVRYGLDGDEPATVLRQAYFPPEVETKIGVLCGSPDGEGFVTQFHEVQLTHLP</sequence>
<dbReference type="AlphaFoldDB" id="A0A1B2HEL7"/>
<accession>A0A1B2HEL7</accession>
<evidence type="ECO:0000313" key="1">
    <source>
        <dbReference type="EMBL" id="ANZ36165.1"/>
    </source>
</evidence>
<dbReference type="PANTHER" id="PTHR35332:SF2">
    <property type="entry name" value="REGULATION OF ENOLASE PROTEIN 1"/>
    <property type="match status" value="1"/>
</dbReference>
<proteinExistence type="predicted"/>
<dbReference type="Gene3D" id="2.60.120.200">
    <property type="match status" value="1"/>
</dbReference>
<evidence type="ECO:0000313" key="2">
    <source>
        <dbReference type="Proteomes" id="UP000093053"/>
    </source>
</evidence>
<evidence type="ECO:0008006" key="3">
    <source>
        <dbReference type="Google" id="ProtNLM"/>
    </source>
</evidence>